<dbReference type="SUPFAM" id="SSF47413">
    <property type="entry name" value="lambda repressor-like DNA-binding domains"/>
    <property type="match status" value="1"/>
</dbReference>
<protein>
    <submittedName>
        <fullName evidence="2">Helix-turn-helix domain-containing protein</fullName>
    </submittedName>
</protein>
<proteinExistence type="predicted"/>
<evidence type="ECO:0000259" key="1">
    <source>
        <dbReference type="PROSITE" id="PS50943"/>
    </source>
</evidence>
<dbReference type="Proteomes" id="UP000832034">
    <property type="component" value="Chromosome"/>
</dbReference>
<evidence type="ECO:0000313" key="3">
    <source>
        <dbReference type="Proteomes" id="UP000832034"/>
    </source>
</evidence>
<dbReference type="InterPro" id="IPR001387">
    <property type="entry name" value="Cro/C1-type_HTH"/>
</dbReference>
<dbReference type="Pfam" id="PF01381">
    <property type="entry name" value="HTH_3"/>
    <property type="match status" value="1"/>
</dbReference>
<gene>
    <name evidence="2" type="ORF">LVJ81_04890</name>
</gene>
<feature type="domain" description="HTH cro/C1-type" evidence="1">
    <location>
        <begin position="24"/>
        <end position="66"/>
    </location>
</feature>
<accession>A0ABY4EC89</accession>
<dbReference type="EMBL" id="CP091512">
    <property type="protein sequence ID" value="UOO93367.1"/>
    <property type="molecule type" value="Genomic_DNA"/>
</dbReference>
<dbReference type="RefSeq" id="WP_019959104.1">
    <property type="nucleotide sequence ID" value="NZ_CP091512.1"/>
</dbReference>
<dbReference type="InterPro" id="IPR010982">
    <property type="entry name" value="Lambda_DNA-bd_dom_sf"/>
</dbReference>
<sequence>MSNLKLTNTGVLKAISLFPNLSIFAKAVGVTKATASHWKTGRRSPNKKNCLLIVAATKNKVKLNELIS</sequence>
<dbReference type="PROSITE" id="PS50943">
    <property type="entry name" value="HTH_CROC1"/>
    <property type="match status" value="1"/>
</dbReference>
<reference evidence="2" key="2">
    <citation type="journal article" date="2022" name="Res Sq">
        <title>Evolution of multicellular longitudinally dividing oral cavity symbionts (Neisseriaceae).</title>
        <authorList>
            <person name="Nyongesa S."/>
            <person name="Weber P."/>
            <person name="Bernet E."/>
            <person name="Pullido F."/>
            <person name="Nieckarz M."/>
            <person name="Delaby M."/>
            <person name="Nieves C."/>
            <person name="Viehboeck T."/>
            <person name="Krause N."/>
            <person name="Rivera-Millot A."/>
            <person name="Nakamura A."/>
            <person name="Vischer N."/>
            <person name="VanNieuwenhze M."/>
            <person name="Brun Y."/>
            <person name="Cava F."/>
            <person name="Bulgheresi S."/>
            <person name="Veyrier F."/>
        </authorList>
    </citation>
    <scope>NUCLEOTIDE SEQUENCE</scope>
    <source>
        <strain evidence="2">SAG 1488-6</strain>
    </source>
</reference>
<dbReference type="Gene3D" id="1.10.260.40">
    <property type="entry name" value="lambda repressor-like DNA-binding domains"/>
    <property type="match status" value="1"/>
</dbReference>
<name>A0ABY4EC89_VITST</name>
<keyword evidence="3" id="KW-1185">Reference proteome</keyword>
<organism evidence="2 3">
    <name type="scientific">Vitreoscilla stercoraria</name>
    <dbReference type="NCBI Taxonomy" id="61"/>
    <lineage>
        <taxon>Bacteria</taxon>
        <taxon>Pseudomonadati</taxon>
        <taxon>Pseudomonadota</taxon>
        <taxon>Betaproteobacteria</taxon>
        <taxon>Neisseriales</taxon>
        <taxon>Neisseriaceae</taxon>
        <taxon>Vitreoscilla</taxon>
    </lineage>
</organism>
<reference evidence="2" key="1">
    <citation type="submission" date="2021-12" db="EMBL/GenBank/DDBJ databases">
        <authorList>
            <person name="Veyrier F.J."/>
        </authorList>
    </citation>
    <scope>NUCLEOTIDE SEQUENCE</scope>
    <source>
        <strain evidence="2">SAG 1488-6</strain>
    </source>
</reference>
<evidence type="ECO:0000313" key="2">
    <source>
        <dbReference type="EMBL" id="UOO93367.1"/>
    </source>
</evidence>